<protein>
    <submittedName>
        <fullName evidence="2">Uncharacterized protein</fullName>
    </submittedName>
</protein>
<feature type="transmembrane region" description="Helical" evidence="1">
    <location>
        <begin position="119"/>
        <end position="141"/>
    </location>
</feature>
<evidence type="ECO:0000313" key="3">
    <source>
        <dbReference type="Proteomes" id="UP001302368"/>
    </source>
</evidence>
<feature type="transmembrane region" description="Helical" evidence="1">
    <location>
        <begin position="50"/>
        <end position="68"/>
    </location>
</feature>
<keyword evidence="1" id="KW-1133">Transmembrane helix</keyword>
<evidence type="ECO:0000313" key="2">
    <source>
        <dbReference type="EMBL" id="WOZ76891.1"/>
    </source>
</evidence>
<reference evidence="2 3" key="1">
    <citation type="submission" date="2023-10" db="EMBL/GenBank/DDBJ databases">
        <title>Genome sequencing of the isolated polysaccharide-producing bacterium Kosakonia sacchari KS2022.</title>
        <authorList>
            <person name="Yi X."/>
        </authorList>
    </citation>
    <scope>NUCLEOTIDE SEQUENCE [LARGE SCALE GENOMIC DNA]</scope>
    <source>
        <strain evidence="2 3">KS2022</strain>
    </source>
</reference>
<feature type="transmembrane region" description="Helical" evidence="1">
    <location>
        <begin position="161"/>
        <end position="180"/>
    </location>
</feature>
<evidence type="ECO:0000256" key="1">
    <source>
        <dbReference type="SAM" id="Phobius"/>
    </source>
</evidence>
<dbReference type="RefSeq" id="WP_305737175.1">
    <property type="nucleotide sequence ID" value="NZ_CP137744.1"/>
</dbReference>
<feature type="transmembrane region" description="Helical" evidence="1">
    <location>
        <begin position="88"/>
        <end position="112"/>
    </location>
</feature>
<accession>A0ABZ0MNM5</accession>
<sequence length="257" mass="29199">MKIKNEILQKAVEIIPAKDFYHDMATFIRYPEIYDGEHEYTPLQNALANLFKSLMSLLLLITLIKGLMLDNSLIADFNSVINPLALQVILFIHAMTATIAFGSTISILTFLSEGKIYKVYFLQVIQTWSIISLLALILSWMALNRLLENGTTNIAINSFDLWFGGFIGLLIFYLLGRLIVKPVFNHLRQKYNTFISTIIVFVGMAIALLSIAYIPTGLSDYLVSKKALCNIVYQKNIQPEFDNARNKNIFLTQCLKE</sequence>
<keyword evidence="1" id="KW-0472">Membrane</keyword>
<proteinExistence type="predicted"/>
<gene>
    <name evidence="2" type="ORF">Q8Y70_20290</name>
</gene>
<keyword evidence="1" id="KW-0812">Transmembrane</keyword>
<dbReference type="Proteomes" id="UP001302368">
    <property type="component" value="Chromosome"/>
</dbReference>
<keyword evidence="3" id="KW-1185">Reference proteome</keyword>
<name>A0ABZ0MNM5_9ENTR</name>
<organism evidence="2 3">
    <name type="scientific">Kosakonia sacchari</name>
    <dbReference type="NCBI Taxonomy" id="1158459"/>
    <lineage>
        <taxon>Bacteria</taxon>
        <taxon>Pseudomonadati</taxon>
        <taxon>Pseudomonadota</taxon>
        <taxon>Gammaproteobacteria</taxon>
        <taxon>Enterobacterales</taxon>
        <taxon>Enterobacteriaceae</taxon>
        <taxon>Kosakonia</taxon>
    </lineage>
</organism>
<dbReference type="EMBL" id="CP137744">
    <property type="protein sequence ID" value="WOZ76891.1"/>
    <property type="molecule type" value="Genomic_DNA"/>
</dbReference>
<feature type="transmembrane region" description="Helical" evidence="1">
    <location>
        <begin position="192"/>
        <end position="214"/>
    </location>
</feature>